<evidence type="ECO:0000256" key="1">
    <source>
        <dbReference type="SAM" id="MobiDB-lite"/>
    </source>
</evidence>
<proteinExistence type="predicted"/>
<reference evidence="2" key="1">
    <citation type="submission" date="2020-03" db="EMBL/GenBank/DDBJ databases">
        <title>Spirochaetal bacteria isolated from arthropods constitute a novel genus Entomospira genus novum within the order Spirochaetales.</title>
        <authorList>
            <person name="Grana-Miraglia L."/>
            <person name="Sikutova S."/>
            <person name="Fingerle V."/>
            <person name="Sing A."/>
            <person name="Castillo-Ramirez S."/>
            <person name="Margos G."/>
            <person name="Rudolf I."/>
        </authorList>
    </citation>
    <scope>NUCLEOTIDE SEQUENCE</scope>
    <source>
        <strain evidence="2">BR208</strain>
    </source>
</reference>
<dbReference type="AlphaFoldDB" id="A0A968GGW8"/>
<evidence type="ECO:0000313" key="2">
    <source>
        <dbReference type="EMBL" id="NIZ47621.1"/>
    </source>
</evidence>
<keyword evidence="3" id="KW-1185">Reference proteome</keyword>
<accession>A0A968GGW8</accession>
<sequence length="197" mass="22706">MQDISPTLRMTWQEWYDIAQSQGVIASVKNDASLGGLTHSTSRSMSHHEQAKAYHFLTMELPTLPSDPRIEAMMAAYDGNPDDYYSKMRWAKRVHLLHWLDATDPSTIQAMPSLHQYSIHQAKRQGIEDIDRLWQVMLDVRHQHDQQVALAEHHNTLSNLAENAPIIETTSLHTEVDQHRAKSDARWKRKEITPHDA</sequence>
<dbReference type="EMBL" id="JAATLK010000002">
    <property type="protein sequence ID" value="NIZ47621.1"/>
    <property type="molecule type" value="Genomic_DNA"/>
</dbReference>
<protein>
    <submittedName>
        <fullName evidence="2">Uncharacterized protein</fullName>
    </submittedName>
</protein>
<organism evidence="2 3">
    <name type="scientific">Entomospira nematocerorum</name>
    <dbReference type="NCBI Taxonomy" id="2719987"/>
    <lineage>
        <taxon>Bacteria</taxon>
        <taxon>Pseudomonadati</taxon>
        <taxon>Spirochaetota</taxon>
        <taxon>Spirochaetia</taxon>
        <taxon>Spirochaetales</taxon>
        <taxon>Spirochaetaceae</taxon>
        <taxon>Entomospira</taxon>
    </lineage>
</organism>
<gene>
    <name evidence="2" type="ORF">HCT46_06825</name>
</gene>
<name>A0A968GGW8_9SPIO</name>
<dbReference type="Proteomes" id="UP000752013">
    <property type="component" value="Unassembled WGS sequence"/>
</dbReference>
<comment type="caution">
    <text evidence="2">The sequence shown here is derived from an EMBL/GenBank/DDBJ whole genome shotgun (WGS) entry which is preliminary data.</text>
</comment>
<feature type="compositionally biased region" description="Basic and acidic residues" evidence="1">
    <location>
        <begin position="174"/>
        <end position="197"/>
    </location>
</feature>
<feature type="region of interest" description="Disordered" evidence="1">
    <location>
        <begin position="173"/>
        <end position="197"/>
    </location>
</feature>
<dbReference type="RefSeq" id="WP_167704237.1">
    <property type="nucleotide sequence ID" value="NZ_CP118169.1"/>
</dbReference>
<evidence type="ECO:0000313" key="3">
    <source>
        <dbReference type="Proteomes" id="UP000752013"/>
    </source>
</evidence>